<dbReference type="OrthoDB" id="959664at2"/>
<evidence type="ECO:0008006" key="3">
    <source>
        <dbReference type="Google" id="ProtNLM"/>
    </source>
</evidence>
<dbReference type="SUPFAM" id="SSF141694">
    <property type="entry name" value="AF2212/PG0164-like"/>
    <property type="match status" value="1"/>
</dbReference>
<dbReference type="Pfam" id="PF08922">
    <property type="entry name" value="DUF1905"/>
    <property type="match status" value="1"/>
</dbReference>
<keyword evidence="2" id="KW-1185">Reference proteome</keyword>
<dbReference type="Pfam" id="PF13376">
    <property type="entry name" value="OmdA"/>
    <property type="match status" value="1"/>
</dbReference>
<reference evidence="1 2" key="1">
    <citation type="submission" date="2018-06" db="EMBL/GenBank/DDBJ databases">
        <title>Echinicola strongylocentroti sp. nov., isolated from a sea urchin Strongylocentrotus intermedius.</title>
        <authorList>
            <person name="Bae S.S."/>
        </authorList>
    </citation>
    <scope>NUCLEOTIDE SEQUENCE [LARGE SCALE GENOMIC DNA]</scope>
    <source>
        <strain evidence="1 2">MEBiC08714</strain>
    </source>
</reference>
<dbReference type="InterPro" id="IPR037079">
    <property type="entry name" value="AF2212/PG0164-like_sf"/>
</dbReference>
<dbReference type="Proteomes" id="UP000248688">
    <property type="component" value="Chromosome"/>
</dbReference>
<organism evidence="1 2">
    <name type="scientific">Echinicola strongylocentroti</name>
    <dbReference type="NCBI Taxonomy" id="1795355"/>
    <lineage>
        <taxon>Bacteria</taxon>
        <taxon>Pseudomonadati</taxon>
        <taxon>Bacteroidota</taxon>
        <taxon>Cytophagia</taxon>
        <taxon>Cytophagales</taxon>
        <taxon>Cyclobacteriaceae</taxon>
        <taxon>Echinicola</taxon>
    </lineage>
</organism>
<dbReference type="EMBL" id="CP030041">
    <property type="protein sequence ID" value="AWW32505.1"/>
    <property type="molecule type" value="Genomic_DNA"/>
</dbReference>
<evidence type="ECO:0000313" key="1">
    <source>
        <dbReference type="EMBL" id="AWW32505.1"/>
    </source>
</evidence>
<dbReference type="InterPro" id="IPR015018">
    <property type="entry name" value="DUF1905"/>
</dbReference>
<proteinExistence type="predicted"/>
<dbReference type="Gene3D" id="2.40.30.100">
    <property type="entry name" value="AF2212/PG0164-like"/>
    <property type="match status" value="1"/>
</dbReference>
<dbReference type="KEGG" id="est:DN752_21435"/>
<name>A0A2Z4INM3_9BACT</name>
<gene>
    <name evidence="1" type="ORF">DN752_21435</name>
</gene>
<evidence type="ECO:0000313" key="2">
    <source>
        <dbReference type="Proteomes" id="UP000248688"/>
    </source>
</evidence>
<accession>A0A2Z4INM3</accession>
<protein>
    <recommendedName>
        <fullName evidence="3">DUF1905 domain-containing protein</fullName>
    </recommendedName>
</protein>
<sequence>MKTVSTTLEKFDSNLWQYHLPVPDDVATAFIEGDDRRVICKIATIRFHAALMKSKAYWFILLNTTLREKLGIQEGKKVTINLEKDRSEFGHDMPEELQVLLDQDEEGNKYFRSLTMGKQRSLVYIVTKVKNSNSRLNKALAIVEHLKEAKGTLDFKILNEKIKYYNNLGR</sequence>
<dbReference type="RefSeq" id="WP_112785878.1">
    <property type="nucleotide sequence ID" value="NZ_CP030041.1"/>
</dbReference>
<dbReference type="AlphaFoldDB" id="A0A2Z4INM3"/>